<feature type="transmembrane region" description="Helical" evidence="7">
    <location>
        <begin position="54"/>
        <end position="71"/>
    </location>
</feature>
<keyword evidence="4 7" id="KW-1133">Transmembrane helix</keyword>
<evidence type="ECO:0000256" key="7">
    <source>
        <dbReference type="SAM" id="Phobius"/>
    </source>
</evidence>
<reference evidence="9" key="1">
    <citation type="journal article" date="2019" name="Int. J. Syst. Evol. Microbiol.">
        <title>The Global Catalogue of Microorganisms (GCM) 10K type strain sequencing project: providing services to taxonomists for standard genome sequencing and annotation.</title>
        <authorList>
            <consortium name="The Broad Institute Genomics Platform"/>
            <consortium name="The Broad Institute Genome Sequencing Center for Infectious Disease"/>
            <person name="Wu L."/>
            <person name="Ma J."/>
        </authorList>
    </citation>
    <scope>NUCLEOTIDE SEQUENCE [LARGE SCALE GENOMIC DNA]</scope>
    <source>
        <strain evidence="9">JCM 16540</strain>
    </source>
</reference>
<evidence type="ECO:0000256" key="1">
    <source>
        <dbReference type="ARBA" id="ARBA00004141"/>
    </source>
</evidence>
<protein>
    <submittedName>
        <fullName evidence="8">AI-2E family transporter</fullName>
    </submittedName>
</protein>
<organism evidence="8 9">
    <name type="scientific">Microlunatus spumicola</name>
    <dbReference type="NCBI Taxonomy" id="81499"/>
    <lineage>
        <taxon>Bacteria</taxon>
        <taxon>Bacillati</taxon>
        <taxon>Actinomycetota</taxon>
        <taxon>Actinomycetes</taxon>
        <taxon>Propionibacteriales</taxon>
        <taxon>Propionibacteriaceae</taxon>
        <taxon>Microlunatus</taxon>
    </lineage>
</organism>
<comment type="caution">
    <text evidence="8">The sequence shown here is derived from an EMBL/GenBank/DDBJ whole genome shotgun (WGS) entry which is preliminary data.</text>
</comment>
<keyword evidence="9" id="KW-1185">Reference proteome</keyword>
<evidence type="ECO:0000256" key="5">
    <source>
        <dbReference type="ARBA" id="ARBA00023136"/>
    </source>
</evidence>
<dbReference type="PANTHER" id="PTHR21716">
    <property type="entry name" value="TRANSMEMBRANE PROTEIN"/>
    <property type="match status" value="1"/>
</dbReference>
<feature type="compositionally biased region" description="Basic and acidic residues" evidence="6">
    <location>
        <begin position="383"/>
        <end position="392"/>
    </location>
</feature>
<name>A0ABP6WSX6_9ACTN</name>
<feature type="region of interest" description="Disordered" evidence="6">
    <location>
        <begin position="1"/>
        <end position="21"/>
    </location>
</feature>
<comment type="similarity">
    <text evidence="2">Belongs to the autoinducer-2 exporter (AI-2E) (TC 2.A.86) family.</text>
</comment>
<dbReference type="Pfam" id="PF01594">
    <property type="entry name" value="AI-2E_transport"/>
    <property type="match status" value="1"/>
</dbReference>
<evidence type="ECO:0000256" key="4">
    <source>
        <dbReference type="ARBA" id="ARBA00022989"/>
    </source>
</evidence>
<dbReference type="InterPro" id="IPR002549">
    <property type="entry name" value="AI-2E-like"/>
</dbReference>
<evidence type="ECO:0000313" key="8">
    <source>
        <dbReference type="EMBL" id="GAA3553502.1"/>
    </source>
</evidence>
<sequence>MPRNTPTPDRTPPVQAPPDVPPVAGQPQAPPLFGILLLAGLVIIGVGLKSTANIVGPVFLVLTLVITVSPLRRWLIRHSVPSALASILSLLAIYLLLIVILGSVVWSLYRLVATLPQYGAAFTRIFDSLAGVAERFGYGADQIRNLASSFQVSSLAGPAQSLLGALTGGASLLILIIAVVIFMAFDQAGMPERIAVIRETRPHIADGLLNFASRVRKYWIVTTVFGFVVAVLDVIALLVIGVPLALTWGVLAFVTNYIPNIGFVIGLIPPALIALLDGGVGSMIAVIVVYVVLNIVVQTIIQPRFTGDAVGISGTVAFISLIFWAYVLGGLGALLAIPATLFLKSTLVDNSVPASWVNALISAEPRADQPKTPRRRPGGGDDGGPKKGDDRGSSGSRRRRGPSPAPAGD</sequence>
<feature type="transmembrane region" description="Helical" evidence="7">
    <location>
        <begin position="283"/>
        <end position="301"/>
    </location>
</feature>
<comment type="subcellular location">
    <subcellularLocation>
        <location evidence="1">Membrane</location>
        <topology evidence="1">Multi-pass membrane protein</topology>
    </subcellularLocation>
</comment>
<feature type="compositionally biased region" description="Pro residues" evidence="6">
    <location>
        <begin position="9"/>
        <end position="21"/>
    </location>
</feature>
<keyword evidence="5 7" id="KW-0472">Membrane</keyword>
<evidence type="ECO:0000313" key="9">
    <source>
        <dbReference type="Proteomes" id="UP001500767"/>
    </source>
</evidence>
<feature type="transmembrane region" description="Helical" evidence="7">
    <location>
        <begin position="218"/>
        <end position="251"/>
    </location>
</feature>
<evidence type="ECO:0000256" key="2">
    <source>
        <dbReference type="ARBA" id="ARBA00009773"/>
    </source>
</evidence>
<keyword evidence="3 7" id="KW-0812">Transmembrane</keyword>
<feature type="region of interest" description="Disordered" evidence="6">
    <location>
        <begin position="364"/>
        <end position="409"/>
    </location>
</feature>
<dbReference type="EMBL" id="BAAAYR010000001">
    <property type="protein sequence ID" value="GAA3553502.1"/>
    <property type="molecule type" value="Genomic_DNA"/>
</dbReference>
<feature type="transmembrane region" description="Helical" evidence="7">
    <location>
        <begin position="321"/>
        <end position="343"/>
    </location>
</feature>
<feature type="transmembrane region" description="Helical" evidence="7">
    <location>
        <begin position="162"/>
        <end position="185"/>
    </location>
</feature>
<dbReference type="PANTHER" id="PTHR21716:SF64">
    <property type="entry name" value="AI-2 TRANSPORT PROTEIN TQSA"/>
    <property type="match status" value="1"/>
</dbReference>
<feature type="transmembrane region" description="Helical" evidence="7">
    <location>
        <begin position="83"/>
        <end position="109"/>
    </location>
</feature>
<feature type="transmembrane region" description="Helical" evidence="7">
    <location>
        <begin position="31"/>
        <end position="48"/>
    </location>
</feature>
<gene>
    <name evidence="8" type="ORF">GCM10022197_05780</name>
</gene>
<proteinExistence type="inferred from homology"/>
<evidence type="ECO:0000256" key="6">
    <source>
        <dbReference type="SAM" id="MobiDB-lite"/>
    </source>
</evidence>
<accession>A0ABP6WSX6</accession>
<dbReference type="Proteomes" id="UP001500767">
    <property type="component" value="Unassembled WGS sequence"/>
</dbReference>
<evidence type="ECO:0000256" key="3">
    <source>
        <dbReference type="ARBA" id="ARBA00022692"/>
    </source>
</evidence>